<reference evidence="1 2" key="1">
    <citation type="submission" date="2019-07" db="EMBL/GenBank/DDBJ databases">
        <title>Genomics analysis of Aphanomyces spp. identifies a new class of oomycete effector associated with host adaptation.</title>
        <authorList>
            <person name="Gaulin E."/>
        </authorList>
    </citation>
    <scope>NUCLEOTIDE SEQUENCE [LARGE SCALE GENOMIC DNA]</scope>
    <source>
        <strain evidence="1 2">ATCC 201684</strain>
    </source>
</reference>
<keyword evidence="2" id="KW-1185">Reference proteome</keyword>
<dbReference type="AlphaFoldDB" id="A0A6G0XF75"/>
<dbReference type="EMBL" id="VJMJ01000070">
    <property type="protein sequence ID" value="KAF0738795.1"/>
    <property type="molecule type" value="Genomic_DNA"/>
</dbReference>
<protein>
    <submittedName>
        <fullName evidence="1">Uncharacterized protein</fullName>
    </submittedName>
</protein>
<sequence length="176" mass="20326">MLTRMSRRILTRIERPVLVTTNVDFGEENHERLPTFPRIALPVVESSNVFKAASYSFKDPFVKLNLIRKQLENGFRELKVQSVDVPVASPEPSSPSTVHFDLSSLLSEVDTLPSNELRQVYEFDRTSHGNIPIERYFTLGQHLYQSMMWTTHPSAWHSVGKVAAFTEMYIFVYQFD</sequence>
<accession>A0A6G0XF75</accession>
<evidence type="ECO:0000313" key="2">
    <source>
        <dbReference type="Proteomes" id="UP000481153"/>
    </source>
</evidence>
<proteinExistence type="predicted"/>
<comment type="caution">
    <text evidence="1">The sequence shown here is derived from an EMBL/GenBank/DDBJ whole genome shotgun (WGS) entry which is preliminary data.</text>
</comment>
<dbReference type="Proteomes" id="UP000481153">
    <property type="component" value="Unassembled WGS sequence"/>
</dbReference>
<name>A0A6G0XF75_9STRA</name>
<evidence type="ECO:0000313" key="1">
    <source>
        <dbReference type="EMBL" id="KAF0738795.1"/>
    </source>
</evidence>
<gene>
    <name evidence="1" type="ORF">Ae201684_005407</name>
</gene>
<organism evidence="1 2">
    <name type="scientific">Aphanomyces euteiches</name>
    <dbReference type="NCBI Taxonomy" id="100861"/>
    <lineage>
        <taxon>Eukaryota</taxon>
        <taxon>Sar</taxon>
        <taxon>Stramenopiles</taxon>
        <taxon>Oomycota</taxon>
        <taxon>Saprolegniomycetes</taxon>
        <taxon>Saprolegniales</taxon>
        <taxon>Verrucalvaceae</taxon>
        <taxon>Aphanomyces</taxon>
    </lineage>
</organism>